<name>A0ABS7CRG4_9BACT</name>
<dbReference type="EMBL" id="JAHYXK010000003">
    <property type="protein sequence ID" value="MBW7466447.1"/>
    <property type="molecule type" value="Genomic_DNA"/>
</dbReference>
<comment type="caution">
    <text evidence="1">The sequence shown here is derived from an EMBL/GenBank/DDBJ whole genome shotgun (WGS) entry which is preliminary data.</text>
</comment>
<evidence type="ECO:0008006" key="3">
    <source>
        <dbReference type="Google" id="ProtNLM"/>
    </source>
</evidence>
<sequence>MKRKLNKIGALCLGAMFIFGCEKEDDMISLNSSASQDAVVQNCYTINFENFSTSNFPITQVSGAYGTVGIMAMKREKGNTSDVYTSTNVARVYDANNPTGDDWHDLGLRKELGKMLMANMYTPAQVAATPNAIGEDGFKYSEPSDNAWGATIEMDFSSIAHPVTLKSIVVVDVDNNHVVENQSYVRVLDASNAIHNFPLQMFAAEGSAQTVNMNVANAKKLIVVFDGVGTSVGSGAIDNIMFCVNVPEVPRGCTRTQGYWKNHAPNSKSNKNGKTKVDPAWGSLYDDSFFSSGKNYMEVLNTPPKGDAYYILAHQYIAAKLNVAAGASIPANVLTVYNNATLYFEGKSSPSRSTLIQWAEILDAYNNGRMGVPHCN</sequence>
<gene>
    <name evidence="1" type="ORF">K0O23_05160</name>
</gene>
<dbReference type="Proteomes" id="UP000813018">
    <property type="component" value="Unassembled WGS sequence"/>
</dbReference>
<evidence type="ECO:0000313" key="1">
    <source>
        <dbReference type="EMBL" id="MBW7466447.1"/>
    </source>
</evidence>
<organism evidence="1 2">
    <name type="scientific">Pontibacter aydingkolensis</name>
    <dbReference type="NCBI Taxonomy" id="1911536"/>
    <lineage>
        <taxon>Bacteria</taxon>
        <taxon>Pseudomonadati</taxon>
        <taxon>Bacteroidota</taxon>
        <taxon>Cytophagia</taxon>
        <taxon>Cytophagales</taxon>
        <taxon>Hymenobacteraceae</taxon>
        <taxon>Pontibacter</taxon>
    </lineage>
</organism>
<accession>A0ABS7CRG4</accession>
<protein>
    <recommendedName>
        <fullName evidence="3">Fimbrillin-like</fullName>
    </recommendedName>
</protein>
<keyword evidence="2" id="KW-1185">Reference proteome</keyword>
<dbReference type="PROSITE" id="PS51257">
    <property type="entry name" value="PROKAR_LIPOPROTEIN"/>
    <property type="match status" value="1"/>
</dbReference>
<proteinExistence type="predicted"/>
<dbReference type="RefSeq" id="WP_219876327.1">
    <property type="nucleotide sequence ID" value="NZ_JAHYXK010000003.1"/>
</dbReference>
<reference evidence="1 2" key="1">
    <citation type="journal article" date="2016" name="Int. J. Syst. Evol. Microbiol.">
        <title>Pontibacter aydingkolensis sp. nov., isolated from soil of a salt lake.</title>
        <authorList>
            <person name="Osman G."/>
            <person name="Zhang T."/>
            <person name="Lou K."/>
            <person name="Gao Y."/>
            <person name="Chang W."/>
            <person name="Lin Q."/>
            <person name="Yang H.M."/>
            <person name="Huo X.D."/>
            <person name="Wang N."/>
        </authorList>
    </citation>
    <scope>NUCLEOTIDE SEQUENCE [LARGE SCALE GENOMIC DNA]</scope>
    <source>
        <strain evidence="1 2">KACC 19255</strain>
    </source>
</reference>
<evidence type="ECO:0000313" key="2">
    <source>
        <dbReference type="Proteomes" id="UP000813018"/>
    </source>
</evidence>